<protein>
    <recommendedName>
        <fullName evidence="3">Sulfotransferase family protein</fullName>
    </recommendedName>
</protein>
<dbReference type="Gene3D" id="3.40.50.300">
    <property type="entry name" value="P-loop containing nucleotide triphosphate hydrolases"/>
    <property type="match status" value="1"/>
</dbReference>
<keyword evidence="2" id="KW-1185">Reference proteome</keyword>
<name>A0A6G7YMS0_9SPHN</name>
<accession>A0A6G7YMS0</accession>
<dbReference type="AlphaFoldDB" id="A0A6G7YMS0"/>
<evidence type="ECO:0008006" key="3">
    <source>
        <dbReference type="Google" id="ProtNLM"/>
    </source>
</evidence>
<organism evidence="1 2">
    <name type="scientific">Sphingomonas piscis</name>
    <dbReference type="NCBI Taxonomy" id="2714943"/>
    <lineage>
        <taxon>Bacteria</taxon>
        <taxon>Pseudomonadati</taxon>
        <taxon>Pseudomonadota</taxon>
        <taxon>Alphaproteobacteria</taxon>
        <taxon>Sphingomonadales</taxon>
        <taxon>Sphingomonadaceae</taxon>
        <taxon>Sphingomonas</taxon>
    </lineage>
</organism>
<dbReference type="InterPro" id="IPR027417">
    <property type="entry name" value="P-loop_NTPase"/>
</dbReference>
<dbReference type="KEGG" id="spii:G7077_02915"/>
<evidence type="ECO:0000313" key="1">
    <source>
        <dbReference type="EMBL" id="QIK78016.1"/>
    </source>
</evidence>
<proteinExistence type="predicted"/>
<dbReference type="RefSeq" id="WP_166410410.1">
    <property type="nucleotide sequence ID" value="NZ_CP049869.1"/>
</dbReference>
<evidence type="ECO:0000313" key="2">
    <source>
        <dbReference type="Proteomes" id="UP000503222"/>
    </source>
</evidence>
<reference evidence="1 2" key="1">
    <citation type="submission" date="2020-03" db="EMBL/GenBank/DDBJ databases">
        <title>Sphingomonas sp. nov., isolated from fish.</title>
        <authorList>
            <person name="Hyun D.-W."/>
            <person name="Bae J.-W."/>
        </authorList>
    </citation>
    <scope>NUCLEOTIDE SEQUENCE [LARGE SCALE GENOMIC DNA]</scope>
    <source>
        <strain evidence="1 2">HDW15B</strain>
    </source>
</reference>
<gene>
    <name evidence="1" type="ORF">G7077_02915</name>
</gene>
<dbReference type="SUPFAM" id="SSF52540">
    <property type="entry name" value="P-loop containing nucleoside triphosphate hydrolases"/>
    <property type="match status" value="1"/>
</dbReference>
<dbReference type="EMBL" id="CP049869">
    <property type="protein sequence ID" value="QIK78016.1"/>
    <property type="molecule type" value="Genomic_DNA"/>
</dbReference>
<sequence length="234" mass="26092">MTKLVLHIGMQKTGSTAIQRSLAANNGNGFVLPHLGGKPLKPLHRDALMQLFPKSSEQLTNRPIQKGRNLDVVADPVHQIRLAAAKTNTVILSSEGIAKIDLRKFASFARELFDDVVVVGYVREPISLMSAAFWTSIRAYPAAGFNLGRLPYRSYWIFDKIFGRENVQLWRYDKSDFPDGDIVQHFCSRLGLPKLTSENRNETVSRPAVAATYRLNRGLRGANWMPSSASAPQL</sequence>
<dbReference type="Proteomes" id="UP000503222">
    <property type="component" value="Chromosome"/>
</dbReference>